<feature type="non-terminal residue" evidence="2">
    <location>
        <position position="1"/>
    </location>
</feature>
<organism evidence="2 3">
    <name type="scientific">Aureobasidium melanogenum</name>
    <name type="common">Aureobasidium pullulans var. melanogenum</name>
    <dbReference type="NCBI Taxonomy" id="46634"/>
    <lineage>
        <taxon>Eukaryota</taxon>
        <taxon>Fungi</taxon>
        <taxon>Dikarya</taxon>
        <taxon>Ascomycota</taxon>
        <taxon>Pezizomycotina</taxon>
        <taxon>Dothideomycetes</taxon>
        <taxon>Dothideomycetidae</taxon>
        <taxon>Dothideales</taxon>
        <taxon>Saccotheciaceae</taxon>
        <taxon>Aureobasidium</taxon>
    </lineage>
</organism>
<evidence type="ECO:0000313" key="2">
    <source>
        <dbReference type="EMBL" id="KAG9937242.1"/>
    </source>
</evidence>
<keyword evidence="3" id="KW-1185">Reference proteome</keyword>
<sequence>MSTFVASLFLPYTVDFHDEPEAPKRPNPQRMHSRAASATDMKALANTAASLFNGPPVPQTPAEEKQDDFFSQLQNDPRIKPGDPRSLARTEAAPPEWGAAAQFLNQPKSTAGPLPSGSILDYVKSEKKDPELLAKYTAQRKRRPTTGTSRRGSNERNFARKTWTVEPAVQGNGGLINAIRAHDA</sequence>
<name>A0A9P8F4A7_AURME</name>
<protein>
    <submittedName>
        <fullName evidence="2">Alpha,alpha-trehalose phosphate synthase-like protein subunit</fullName>
    </submittedName>
</protein>
<feature type="region of interest" description="Disordered" evidence="1">
    <location>
        <begin position="136"/>
        <end position="159"/>
    </location>
</feature>
<accession>A0A9P8F4A7</accession>
<evidence type="ECO:0000313" key="3">
    <source>
        <dbReference type="Proteomes" id="UP000729357"/>
    </source>
</evidence>
<dbReference type="AlphaFoldDB" id="A0A9P8F4A7"/>
<evidence type="ECO:0000256" key="1">
    <source>
        <dbReference type="SAM" id="MobiDB-lite"/>
    </source>
</evidence>
<reference evidence="2" key="2">
    <citation type="submission" date="2021-08" db="EMBL/GenBank/DDBJ databases">
        <authorList>
            <person name="Gostincar C."/>
            <person name="Sun X."/>
            <person name="Song Z."/>
            <person name="Gunde-Cimerman N."/>
        </authorList>
    </citation>
    <scope>NUCLEOTIDE SEQUENCE</scope>
    <source>
        <strain evidence="2">EXF-9298</strain>
    </source>
</reference>
<feature type="compositionally biased region" description="Basic and acidic residues" evidence="1">
    <location>
        <begin position="77"/>
        <end position="88"/>
    </location>
</feature>
<gene>
    <name evidence="2" type="ORF">KCU98_g19762</name>
</gene>
<reference evidence="2" key="1">
    <citation type="journal article" date="2021" name="J Fungi (Basel)">
        <title>Virulence traits and population genomics of the black yeast Aureobasidium melanogenum.</title>
        <authorList>
            <person name="Cernosa A."/>
            <person name="Sun X."/>
            <person name="Gostincar C."/>
            <person name="Fang C."/>
            <person name="Gunde-Cimerman N."/>
            <person name="Song Z."/>
        </authorList>
    </citation>
    <scope>NUCLEOTIDE SEQUENCE</scope>
    <source>
        <strain evidence="2">EXF-9298</strain>
    </source>
</reference>
<dbReference type="Proteomes" id="UP000729357">
    <property type="component" value="Unassembled WGS sequence"/>
</dbReference>
<dbReference type="EMBL" id="JAHFXS010005908">
    <property type="protein sequence ID" value="KAG9937242.1"/>
    <property type="molecule type" value="Genomic_DNA"/>
</dbReference>
<comment type="caution">
    <text evidence="2">The sequence shown here is derived from an EMBL/GenBank/DDBJ whole genome shotgun (WGS) entry which is preliminary data.</text>
</comment>
<feature type="region of interest" description="Disordered" evidence="1">
    <location>
        <begin position="17"/>
        <end position="116"/>
    </location>
</feature>
<proteinExistence type="predicted"/>